<proteinExistence type="predicted"/>
<protein>
    <submittedName>
        <fullName evidence="2">Uncharacterized protein</fullName>
    </submittedName>
</protein>
<keyword evidence="3" id="KW-1185">Reference proteome</keyword>
<name>A0AAD9TL95_9ROSI</name>
<feature type="compositionally biased region" description="Polar residues" evidence="1">
    <location>
        <begin position="1"/>
        <end position="21"/>
    </location>
</feature>
<feature type="region of interest" description="Disordered" evidence="1">
    <location>
        <begin position="1"/>
        <end position="58"/>
    </location>
</feature>
<sequence>MGVSNIKQNGQPVKQNKQSPADGSRRPHIKANVDLQDIQPLTHRHPLRPFDFDDDVGEDDTSADLQPFIIIIINVLAKFPRGVVFLVESAEETVKLVEPELELKLAIKLSTLKLENSLNF</sequence>
<reference evidence="2" key="1">
    <citation type="journal article" date="2023" name="Plant J.">
        <title>Genome sequences and population genomics provide insights into the demographic history, inbreeding, and mutation load of two 'living fossil' tree species of Dipteronia.</title>
        <authorList>
            <person name="Feng Y."/>
            <person name="Comes H.P."/>
            <person name="Chen J."/>
            <person name="Zhu S."/>
            <person name="Lu R."/>
            <person name="Zhang X."/>
            <person name="Li P."/>
            <person name="Qiu J."/>
            <person name="Olsen K.M."/>
            <person name="Qiu Y."/>
        </authorList>
    </citation>
    <scope>NUCLEOTIDE SEQUENCE</scope>
    <source>
        <strain evidence="2">KIB01</strain>
    </source>
</reference>
<evidence type="ECO:0000256" key="1">
    <source>
        <dbReference type="SAM" id="MobiDB-lite"/>
    </source>
</evidence>
<dbReference type="Proteomes" id="UP001280121">
    <property type="component" value="Unassembled WGS sequence"/>
</dbReference>
<evidence type="ECO:0000313" key="3">
    <source>
        <dbReference type="Proteomes" id="UP001280121"/>
    </source>
</evidence>
<dbReference type="AlphaFoldDB" id="A0AAD9TL95"/>
<dbReference type="EMBL" id="JANJYI010000008">
    <property type="protein sequence ID" value="KAK2638184.1"/>
    <property type="molecule type" value="Genomic_DNA"/>
</dbReference>
<evidence type="ECO:0000313" key="2">
    <source>
        <dbReference type="EMBL" id="KAK2638184.1"/>
    </source>
</evidence>
<gene>
    <name evidence="2" type="ORF">Ddye_025979</name>
</gene>
<comment type="caution">
    <text evidence="2">The sequence shown here is derived from an EMBL/GenBank/DDBJ whole genome shotgun (WGS) entry which is preliminary data.</text>
</comment>
<accession>A0AAD9TL95</accession>
<organism evidence="2 3">
    <name type="scientific">Dipteronia dyeriana</name>
    <dbReference type="NCBI Taxonomy" id="168575"/>
    <lineage>
        <taxon>Eukaryota</taxon>
        <taxon>Viridiplantae</taxon>
        <taxon>Streptophyta</taxon>
        <taxon>Embryophyta</taxon>
        <taxon>Tracheophyta</taxon>
        <taxon>Spermatophyta</taxon>
        <taxon>Magnoliopsida</taxon>
        <taxon>eudicotyledons</taxon>
        <taxon>Gunneridae</taxon>
        <taxon>Pentapetalae</taxon>
        <taxon>rosids</taxon>
        <taxon>malvids</taxon>
        <taxon>Sapindales</taxon>
        <taxon>Sapindaceae</taxon>
        <taxon>Hippocastanoideae</taxon>
        <taxon>Acereae</taxon>
        <taxon>Dipteronia</taxon>
    </lineage>
</organism>